<accession>A0ABV6LA72</accession>
<name>A0ABV6LA72_9SPHI</name>
<dbReference type="EMBL" id="JBHLTS010000052">
    <property type="protein sequence ID" value="MFC0516369.1"/>
    <property type="molecule type" value="Genomic_DNA"/>
</dbReference>
<dbReference type="RefSeq" id="WP_377024155.1">
    <property type="nucleotide sequence ID" value="NZ_JBHLTS010000052.1"/>
</dbReference>
<evidence type="ECO:0000313" key="1">
    <source>
        <dbReference type="EMBL" id="MFC0516369.1"/>
    </source>
</evidence>
<reference evidence="1 2" key="1">
    <citation type="submission" date="2024-09" db="EMBL/GenBank/DDBJ databases">
        <authorList>
            <person name="Sun Q."/>
            <person name="Mori K."/>
        </authorList>
    </citation>
    <scope>NUCLEOTIDE SEQUENCE [LARGE SCALE GENOMIC DNA]</scope>
    <source>
        <strain evidence="1 2">NCAIM B.02415</strain>
    </source>
</reference>
<protein>
    <submittedName>
        <fullName evidence="1">Uncharacterized protein</fullName>
    </submittedName>
</protein>
<gene>
    <name evidence="1" type="ORF">ACFFGT_19335</name>
</gene>
<evidence type="ECO:0000313" key="2">
    <source>
        <dbReference type="Proteomes" id="UP001589828"/>
    </source>
</evidence>
<organism evidence="1 2">
    <name type="scientific">Mucilaginibacter angelicae</name>
    <dbReference type="NCBI Taxonomy" id="869718"/>
    <lineage>
        <taxon>Bacteria</taxon>
        <taxon>Pseudomonadati</taxon>
        <taxon>Bacteroidota</taxon>
        <taxon>Sphingobacteriia</taxon>
        <taxon>Sphingobacteriales</taxon>
        <taxon>Sphingobacteriaceae</taxon>
        <taxon>Mucilaginibacter</taxon>
    </lineage>
</organism>
<proteinExistence type="predicted"/>
<sequence length="52" mass="6049">MNEEELNDVYRLDEQEVMAVQDGIGQIENGYYLTNREANILINQCLDVTDKK</sequence>
<comment type="caution">
    <text evidence="1">The sequence shown here is derived from an EMBL/GenBank/DDBJ whole genome shotgun (WGS) entry which is preliminary data.</text>
</comment>
<dbReference type="Proteomes" id="UP001589828">
    <property type="component" value="Unassembled WGS sequence"/>
</dbReference>
<keyword evidence="2" id="KW-1185">Reference proteome</keyword>